<evidence type="ECO:0000256" key="3">
    <source>
        <dbReference type="ARBA" id="ARBA00023163"/>
    </source>
</evidence>
<dbReference type="CDD" id="cd06170">
    <property type="entry name" value="LuxR_C_like"/>
    <property type="match status" value="1"/>
</dbReference>
<dbReference type="PANTHER" id="PTHR44688:SF25">
    <property type="entry name" value="HTH LUXR-TYPE DOMAIN-CONTAINING PROTEIN"/>
    <property type="match status" value="1"/>
</dbReference>
<evidence type="ECO:0000259" key="5">
    <source>
        <dbReference type="PROSITE" id="PS50043"/>
    </source>
</evidence>
<keyword evidence="3" id="KW-0804">Transcription</keyword>
<dbReference type="eggNOG" id="COG2909">
    <property type="taxonomic scope" value="Bacteria"/>
</dbReference>
<evidence type="ECO:0000256" key="4">
    <source>
        <dbReference type="SAM" id="MobiDB-lite"/>
    </source>
</evidence>
<dbReference type="Gene3D" id="1.25.40.10">
    <property type="entry name" value="Tetratricopeptide repeat domain"/>
    <property type="match status" value="1"/>
</dbReference>
<evidence type="ECO:0000256" key="2">
    <source>
        <dbReference type="ARBA" id="ARBA00023125"/>
    </source>
</evidence>
<evidence type="ECO:0000313" key="7">
    <source>
        <dbReference type="Proteomes" id="UP000004508"/>
    </source>
</evidence>
<dbReference type="EMBL" id="ADVG01000004">
    <property type="protein sequence ID" value="EFH82448.1"/>
    <property type="molecule type" value="Genomic_DNA"/>
</dbReference>
<sequence>MLVRGSTFGCGILLRVGDWGWNTQQQGKETMPKPLVHALIWSHEHKHYTLYSHGQPEQDFLPEDQSAFARWLDEHAAFAFEGQAGSISVLKEARSRGSGYWYAYRTHHRRTRKRYLGRTQTLSLARLEETSRMLLPEQKPARSTSQGIALLSSKLSPPRLPDALVERERLLAALDEAIATRLALVCAPAGFGKTTLLAAWASRRKIQIAWLSLDDLDTTPTRFWVALIAALRRCPSFTPSFGASPMALLQSPQPPPLSTMLTALLQELENCEGHAAPIVVIVDDYQVIQEPAIHEGMSFFLEHLPAHVHLILSSRVDPDLPLARLRVRGHLTEIRADELRFAEGEASQYLGQLLSPALEADEVRRLVSRTEGWIAGLHLAALTLQKRADRTAYLEALTGSQRYLLDYVQEEILVRLPESVRDFLLKSALLSRLDAAACQAVTAAPTRAASQQMLVFLERANLFVVPLDEERHSYRLHELFREALLAVLHTTQPERAPLLHRRAAAFYEAEGDVHEAISHALQAADYSMAANLLEQTVEEFWLRGEIATMARWALILPEQTVREHAHLLLTTALYLLSTVTQTTQDRRTRSSQEARQLMTRVQTLLRLPGGEIDQEISATRAGALSHTEGREAQPGKDILLPQRLRLLQIHLVFWEAVAHGDDERMKSMEQEIEEELEREEEAIWQLVPLACSFLLHYTVRKEGANLVPRLLAAYERASRSESRHATYKVGQWLAMAALEAGQLHLAYEESLAALDLIGQTAGYVLLKGYFEVVLARVYYQWNRLEEARSLLDTVVHDASTWQHLDVLAEGYIEFVGVALARGAWSDAELALHELERWMQHERSAVFSGWLPIVRVQWWLAQGQLKEASDWVSGVLFPEGSWDRSLYDAFPIVIRVYFAQRRFREALNLLERWSEHLDRPANVRITMTYLAQLLVALHQAGQHEQVRVIAERLFALTEPEGYLRVYLDEGEPMKEALQALFIPHSQQHEWAVSTTASITKLLAAFEQEQSGASRSPEGATTSEPALSSARQPSVISSAPGISLTRREQEVLSLLAAGASNQDIAQALVISLDTVKKHVSNLFGKLGAGNRTQAVALARARSLL</sequence>
<dbReference type="PRINTS" id="PR00038">
    <property type="entry name" value="HTHLUXR"/>
</dbReference>
<dbReference type="InParanoid" id="D6U0V8"/>
<feature type="domain" description="HTH luxR-type" evidence="5">
    <location>
        <begin position="1035"/>
        <end position="1100"/>
    </location>
</feature>
<dbReference type="InterPro" id="IPR016032">
    <property type="entry name" value="Sig_transdc_resp-reg_C-effctor"/>
</dbReference>
<dbReference type="Pfam" id="PF17874">
    <property type="entry name" value="TPR_MalT"/>
    <property type="match status" value="1"/>
</dbReference>
<dbReference type="InterPro" id="IPR000792">
    <property type="entry name" value="Tscrpt_reg_LuxR_C"/>
</dbReference>
<dbReference type="SUPFAM" id="SSF48452">
    <property type="entry name" value="TPR-like"/>
    <property type="match status" value="1"/>
</dbReference>
<dbReference type="GO" id="GO:0003677">
    <property type="term" value="F:DNA binding"/>
    <property type="evidence" value="ECO:0007669"/>
    <property type="project" value="UniProtKB-KW"/>
</dbReference>
<reference evidence="6 7" key="1">
    <citation type="journal article" date="2011" name="Stand. Genomic Sci.">
        <title>Non-contiguous finished genome sequence and contextual data of the filamentous soil bacterium Ktedonobacter racemifer type strain (SOSP1-21).</title>
        <authorList>
            <person name="Chang Y.J."/>
            <person name="Land M."/>
            <person name="Hauser L."/>
            <person name="Chertkov O."/>
            <person name="Del Rio T.G."/>
            <person name="Nolan M."/>
            <person name="Copeland A."/>
            <person name="Tice H."/>
            <person name="Cheng J.F."/>
            <person name="Lucas S."/>
            <person name="Han C."/>
            <person name="Goodwin L."/>
            <person name="Pitluck S."/>
            <person name="Ivanova N."/>
            <person name="Ovchinikova G."/>
            <person name="Pati A."/>
            <person name="Chen A."/>
            <person name="Palaniappan K."/>
            <person name="Mavromatis K."/>
            <person name="Liolios K."/>
            <person name="Brettin T."/>
            <person name="Fiebig A."/>
            <person name="Rohde M."/>
            <person name="Abt B."/>
            <person name="Goker M."/>
            <person name="Detter J.C."/>
            <person name="Woyke T."/>
            <person name="Bristow J."/>
            <person name="Eisen J.A."/>
            <person name="Markowitz V."/>
            <person name="Hugenholtz P."/>
            <person name="Kyrpides N.C."/>
            <person name="Klenk H.P."/>
            <person name="Lapidus A."/>
        </authorList>
    </citation>
    <scope>NUCLEOTIDE SEQUENCE [LARGE SCALE GENOMIC DNA]</scope>
    <source>
        <strain evidence="7">DSM 44963</strain>
    </source>
</reference>
<gene>
    <name evidence="6" type="ORF">Krac_3260</name>
</gene>
<keyword evidence="7" id="KW-1185">Reference proteome</keyword>
<dbReference type="InterPro" id="IPR036388">
    <property type="entry name" value="WH-like_DNA-bd_sf"/>
</dbReference>
<protein>
    <submittedName>
        <fullName evidence="6">ATP-dependent transcriptional regulator, MalT-like, LuxR family</fullName>
    </submittedName>
</protein>
<accession>D6U0V8</accession>
<dbReference type="PROSITE" id="PS50043">
    <property type="entry name" value="HTH_LUXR_2"/>
    <property type="match status" value="1"/>
</dbReference>
<dbReference type="InterPro" id="IPR011990">
    <property type="entry name" value="TPR-like_helical_dom_sf"/>
</dbReference>
<comment type="caution">
    <text evidence="6">The sequence shown here is derived from an EMBL/GenBank/DDBJ whole genome shotgun (WGS) entry which is preliminary data.</text>
</comment>
<dbReference type="GO" id="GO:0006355">
    <property type="term" value="P:regulation of DNA-templated transcription"/>
    <property type="evidence" value="ECO:0007669"/>
    <property type="project" value="InterPro"/>
</dbReference>
<dbReference type="SUPFAM" id="SSF52540">
    <property type="entry name" value="P-loop containing nucleoside triphosphate hydrolases"/>
    <property type="match status" value="1"/>
</dbReference>
<dbReference type="InterPro" id="IPR059106">
    <property type="entry name" value="WHD_MalT"/>
</dbReference>
<dbReference type="PROSITE" id="PS00622">
    <property type="entry name" value="HTH_LUXR_1"/>
    <property type="match status" value="1"/>
</dbReference>
<evidence type="ECO:0000256" key="1">
    <source>
        <dbReference type="ARBA" id="ARBA00023015"/>
    </source>
</evidence>
<dbReference type="OrthoDB" id="135193at2"/>
<dbReference type="PANTHER" id="PTHR44688">
    <property type="entry name" value="DNA-BINDING TRANSCRIPTIONAL ACTIVATOR DEVR_DOSR"/>
    <property type="match status" value="1"/>
</dbReference>
<proteinExistence type="predicted"/>
<dbReference type="Pfam" id="PF00196">
    <property type="entry name" value="GerE"/>
    <property type="match status" value="1"/>
</dbReference>
<keyword evidence="2" id="KW-0238">DNA-binding</keyword>
<organism evidence="6 7">
    <name type="scientific">Ktedonobacter racemifer DSM 44963</name>
    <dbReference type="NCBI Taxonomy" id="485913"/>
    <lineage>
        <taxon>Bacteria</taxon>
        <taxon>Bacillati</taxon>
        <taxon>Chloroflexota</taxon>
        <taxon>Ktedonobacteria</taxon>
        <taxon>Ktedonobacterales</taxon>
        <taxon>Ktedonobacteraceae</taxon>
        <taxon>Ktedonobacter</taxon>
    </lineage>
</organism>
<dbReference type="SMART" id="SM00421">
    <property type="entry name" value="HTH_LUXR"/>
    <property type="match status" value="1"/>
</dbReference>
<dbReference type="InterPro" id="IPR027417">
    <property type="entry name" value="P-loop_NTPase"/>
</dbReference>
<dbReference type="SUPFAM" id="SSF46894">
    <property type="entry name" value="C-terminal effector domain of the bipartite response regulators"/>
    <property type="match status" value="1"/>
</dbReference>
<dbReference type="Proteomes" id="UP000004508">
    <property type="component" value="Unassembled WGS sequence"/>
</dbReference>
<dbReference type="Gene3D" id="1.10.10.10">
    <property type="entry name" value="Winged helix-like DNA-binding domain superfamily/Winged helix DNA-binding domain"/>
    <property type="match status" value="1"/>
</dbReference>
<dbReference type="Gene3D" id="3.40.50.300">
    <property type="entry name" value="P-loop containing nucleotide triphosphate hydrolases"/>
    <property type="match status" value="1"/>
</dbReference>
<name>D6U0V8_KTERA</name>
<dbReference type="Pfam" id="PF25873">
    <property type="entry name" value="WHD_MalT"/>
    <property type="match status" value="1"/>
</dbReference>
<evidence type="ECO:0000313" key="6">
    <source>
        <dbReference type="EMBL" id="EFH82448.1"/>
    </source>
</evidence>
<dbReference type="AlphaFoldDB" id="D6U0V8"/>
<feature type="region of interest" description="Disordered" evidence="4">
    <location>
        <begin position="1008"/>
        <end position="1032"/>
    </location>
</feature>
<keyword evidence="1" id="KW-0805">Transcription regulation</keyword>
<dbReference type="InterPro" id="IPR041617">
    <property type="entry name" value="TPR_MalT"/>
</dbReference>